<comment type="caution">
    <text evidence="2">The sequence shown here is derived from an EMBL/GenBank/DDBJ whole genome shotgun (WGS) entry which is preliminary data.</text>
</comment>
<dbReference type="InterPro" id="IPR036872">
    <property type="entry name" value="CH_dom_sf"/>
</dbReference>
<name>A0A423T3H5_PENVA</name>
<dbReference type="AlphaFoldDB" id="A0A423T3H5"/>
<reference evidence="2 3" key="2">
    <citation type="submission" date="2019-01" db="EMBL/GenBank/DDBJ databases">
        <title>The decoding of complex shrimp genome reveals the adaptation for benthos swimmer, frequently molting mechanism and breeding impact on genome.</title>
        <authorList>
            <person name="Sun Y."/>
            <person name="Gao Y."/>
            <person name="Yu Y."/>
        </authorList>
    </citation>
    <scope>NUCLEOTIDE SEQUENCE [LARGE SCALE GENOMIC DNA]</scope>
    <source>
        <tissue evidence="2">Muscle</tissue>
    </source>
</reference>
<gene>
    <name evidence="2" type="ORF">C7M84_010744</name>
</gene>
<evidence type="ECO:0000259" key="1">
    <source>
        <dbReference type="PROSITE" id="PS50021"/>
    </source>
</evidence>
<dbReference type="SMART" id="SM00033">
    <property type="entry name" value="CH"/>
    <property type="match status" value="1"/>
</dbReference>
<dbReference type="SUPFAM" id="SSF47576">
    <property type="entry name" value="Calponin-homology domain, CH-domain"/>
    <property type="match status" value="1"/>
</dbReference>
<dbReference type="Gene3D" id="1.10.418.10">
    <property type="entry name" value="Calponin-like domain"/>
    <property type="match status" value="1"/>
</dbReference>
<dbReference type="EMBL" id="QCYY01002366">
    <property type="protein sequence ID" value="ROT70963.1"/>
    <property type="molecule type" value="Genomic_DNA"/>
</dbReference>
<dbReference type="Proteomes" id="UP000283509">
    <property type="component" value="Unassembled WGS sequence"/>
</dbReference>
<feature type="domain" description="Calponin-homology (CH)" evidence="1">
    <location>
        <begin position="75"/>
        <end position="176"/>
    </location>
</feature>
<keyword evidence="3" id="KW-1185">Reference proteome</keyword>
<dbReference type="Pfam" id="PF00307">
    <property type="entry name" value="CH"/>
    <property type="match status" value="1"/>
</dbReference>
<reference evidence="2 3" key="1">
    <citation type="submission" date="2018-04" db="EMBL/GenBank/DDBJ databases">
        <authorList>
            <person name="Zhang X."/>
            <person name="Yuan J."/>
            <person name="Li F."/>
            <person name="Xiang J."/>
        </authorList>
    </citation>
    <scope>NUCLEOTIDE SEQUENCE [LARGE SCALE GENOMIC DNA]</scope>
    <source>
        <tissue evidence="2">Muscle</tissue>
    </source>
</reference>
<evidence type="ECO:0000313" key="3">
    <source>
        <dbReference type="Proteomes" id="UP000283509"/>
    </source>
</evidence>
<protein>
    <recommendedName>
        <fullName evidence="1">Calponin-homology (CH) domain-containing protein</fullName>
    </recommendedName>
</protein>
<evidence type="ECO:0000313" key="2">
    <source>
        <dbReference type="EMBL" id="ROT70963.1"/>
    </source>
</evidence>
<dbReference type="PROSITE" id="PS50021">
    <property type="entry name" value="CH"/>
    <property type="match status" value="1"/>
</dbReference>
<proteinExistence type="predicted"/>
<sequence>MKGVSSGEKTTPRGAVATMEPNPAAVASEWLWWTWSWLTSLACSVWSWWVELWDLCYPYLCLAWMYITTSVIRGQSEEKRLLTWVQDLVPTRRVEDLDLDLADGVALCGLMQALVPGTCPRHDLLPPDQPAGNIRLASRLASTFLGVTQDLAWERMQGRDGHRNLMRFLRHLRYSSLKREVLGGPAVTHDSVVEALGDYQELQVSGCGKVCADGTIGGCRRQTPRVTLRASKALRGPRIMEYHSAVSISASGQSILRANPVPSETTTSYEF</sequence>
<dbReference type="InterPro" id="IPR001715">
    <property type="entry name" value="CH_dom"/>
</dbReference>
<accession>A0A423T3H5</accession>
<organism evidence="2 3">
    <name type="scientific">Penaeus vannamei</name>
    <name type="common">Whiteleg shrimp</name>
    <name type="synonym">Litopenaeus vannamei</name>
    <dbReference type="NCBI Taxonomy" id="6689"/>
    <lineage>
        <taxon>Eukaryota</taxon>
        <taxon>Metazoa</taxon>
        <taxon>Ecdysozoa</taxon>
        <taxon>Arthropoda</taxon>
        <taxon>Crustacea</taxon>
        <taxon>Multicrustacea</taxon>
        <taxon>Malacostraca</taxon>
        <taxon>Eumalacostraca</taxon>
        <taxon>Eucarida</taxon>
        <taxon>Decapoda</taxon>
        <taxon>Dendrobranchiata</taxon>
        <taxon>Penaeoidea</taxon>
        <taxon>Penaeidae</taxon>
        <taxon>Penaeus</taxon>
    </lineage>
</organism>